<feature type="compositionally biased region" description="Basic and acidic residues" evidence="1">
    <location>
        <begin position="52"/>
        <end position="92"/>
    </location>
</feature>
<dbReference type="Gramene" id="KCW75217">
    <property type="protein sequence ID" value="KCW75217"/>
    <property type="gene ID" value="EUGRSUZ_E03968"/>
</dbReference>
<sequence length="127" mass="14653">MRESSSSSHTNHAPAKEGERRNVQEGNSRIRGRLAGVGGRGSGRQGQQARQEAGRPRREEKERRRTLRREQGRRTESWRELKRVEGEPKGESETEGSFAVANRPPESRRPPLAIWKYPVIWRTFHQS</sequence>
<evidence type="ECO:0000313" key="2">
    <source>
        <dbReference type="EMBL" id="KCW75217.1"/>
    </source>
</evidence>
<name>A0A059CA17_EUCGR</name>
<feature type="compositionally biased region" description="Polar residues" evidence="1">
    <location>
        <begin position="1"/>
        <end position="11"/>
    </location>
</feature>
<feature type="compositionally biased region" description="Gly residues" evidence="1">
    <location>
        <begin position="35"/>
        <end position="44"/>
    </location>
</feature>
<dbReference type="InParanoid" id="A0A059CA17"/>
<protein>
    <submittedName>
        <fullName evidence="2">Uncharacterized protein</fullName>
    </submittedName>
</protein>
<dbReference type="AlphaFoldDB" id="A0A059CA17"/>
<feature type="region of interest" description="Disordered" evidence="1">
    <location>
        <begin position="1"/>
        <end position="110"/>
    </location>
</feature>
<proteinExistence type="predicted"/>
<dbReference type="EMBL" id="KK198757">
    <property type="protein sequence ID" value="KCW75217.1"/>
    <property type="molecule type" value="Genomic_DNA"/>
</dbReference>
<accession>A0A059CA17</accession>
<reference evidence="2" key="1">
    <citation type="submission" date="2013-07" db="EMBL/GenBank/DDBJ databases">
        <title>The genome of Eucalyptus grandis.</title>
        <authorList>
            <person name="Schmutz J."/>
            <person name="Hayes R."/>
            <person name="Myburg A."/>
            <person name="Tuskan G."/>
            <person name="Grattapaglia D."/>
            <person name="Rokhsar D.S."/>
        </authorList>
    </citation>
    <scope>NUCLEOTIDE SEQUENCE</scope>
    <source>
        <tissue evidence="2">Leaf extractions</tissue>
    </source>
</reference>
<feature type="compositionally biased region" description="Basic and acidic residues" evidence="1">
    <location>
        <begin position="14"/>
        <end position="23"/>
    </location>
</feature>
<organism evidence="2">
    <name type="scientific">Eucalyptus grandis</name>
    <name type="common">Flooded gum</name>
    <dbReference type="NCBI Taxonomy" id="71139"/>
    <lineage>
        <taxon>Eukaryota</taxon>
        <taxon>Viridiplantae</taxon>
        <taxon>Streptophyta</taxon>
        <taxon>Embryophyta</taxon>
        <taxon>Tracheophyta</taxon>
        <taxon>Spermatophyta</taxon>
        <taxon>Magnoliopsida</taxon>
        <taxon>eudicotyledons</taxon>
        <taxon>Gunneridae</taxon>
        <taxon>Pentapetalae</taxon>
        <taxon>rosids</taxon>
        <taxon>malvids</taxon>
        <taxon>Myrtales</taxon>
        <taxon>Myrtaceae</taxon>
        <taxon>Myrtoideae</taxon>
        <taxon>Eucalypteae</taxon>
        <taxon>Eucalyptus</taxon>
    </lineage>
</organism>
<evidence type="ECO:0000256" key="1">
    <source>
        <dbReference type="SAM" id="MobiDB-lite"/>
    </source>
</evidence>
<gene>
    <name evidence="2" type="ORF">EUGRSUZ_E03968</name>
</gene>